<proteinExistence type="predicted"/>
<keyword evidence="1" id="KW-0732">Signal</keyword>
<dbReference type="Proteomes" id="UP000654075">
    <property type="component" value="Unassembled WGS sequence"/>
</dbReference>
<evidence type="ECO:0000313" key="4">
    <source>
        <dbReference type="Proteomes" id="UP000654075"/>
    </source>
</evidence>
<dbReference type="InterPro" id="IPR029063">
    <property type="entry name" value="SAM-dependent_MTases_sf"/>
</dbReference>
<dbReference type="OrthoDB" id="195556at2759"/>
<feature type="signal peptide" evidence="1">
    <location>
        <begin position="1"/>
        <end position="20"/>
    </location>
</feature>
<comment type="caution">
    <text evidence="3">The sequence shown here is derived from an EMBL/GenBank/DDBJ whole genome shotgun (WGS) entry which is preliminary data.</text>
</comment>
<feature type="chain" id="PRO_5032969238" description="Methyltransferase type 12 domain-containing protein" evidence="1">
    <location>
        <begin position="21"/>
        <end position="564"/>
    </location>
</feature>
<gene>
    <name evidence="3" type="ORF">PGLA1383_LOCUS47643</name>
</gene>
<evidence type="ECO:0000259" key="2">
    <source>
        <dbReference type="Pfam" id="PF08242"/>
    </source>
</evidence>
<dbReference type="EMBL" id="CAJNNV010030160">
    <property type="protein sequence ID" value="CAE8631551.1"/>
    <property type="molecule type" value="Genomic_DNA"/>
</dbReference>
<feature type="domain" description="Methyltransferase type 12" evidence="2">
    <location>
        <begin position="93"/>
        <end position="196"/>
    </location>
</feature>
<evidence type="ECO:0000313" key="3">
    <source>
        <dbReference type="EMBL" id="CAE8631551.1"/>
    </source>
</evidence>
<reference evidence="3" key="1">
    <citation type="submission" date="2021-02" db="EMBL/GenBank/DDBJ databases">
        <authorList>
            <person name="Dougan E. K."/>
            <person name="Rhodes N."/>
            <person name="Thang M."/>
            <person name="Chan C."/>
        </authorList>
    </citation>
    <scope>NUCLEOTIDE SEQUENCE</scope>
</reference>
<sequence>MKAMSLKLGLVAGLMKTVQSHVLVNPLPSSAAQVELEVSVLYNARPYPHEGTHTTGCFNQVEKYGDQLVVPTRLRRIADELWGGQLPSDIRILDAGTGTGEDCVAFVQELSALFPTTGGGKPAWKVVCLDLSEASLAATARRLEHWRVAERPTLVQGSFLDETLMQSLGTFDFILAEGSIMTLKTPVDGVHALARLRRSKTSVMSIFLYGQHGRTGVTEVQRAFRILQDARGITGVARYSASEIDLLRTYMHSLPFHSLFRAQRRAEGGTGAQEFLPHDESDEELADMFLHPCEHQYTAADVRAMAGEVGVALISWLQPALWYPGCAFGHLWKYGRDASDERLAGAMQGLTEGQWENLTETYWGAHMHSLSCLFGDPDSFAWILVERESEYRRGGTNVEDGGWEFGFVPDVSDAIQKKPIPVCNSCETLEAARDTLASLGCHHGASTNNSNNDNNDNNNSTGSCPLDKARPLELILGADHPLIAESSRLGFLAHLHLNDLQVLAHADGTRNVSELAVVVGTSEDEVTQSLQAIVDAAACTGFRHIIFTSVRDMRPHLQKLHAEL</sequence>
<dbReference type="Pfam" id="PF08242">
    <property type="entry name" value="Methyltransf_12"/>
    <property type="match status" value="1"/>
</dbReference>
<keyword evidence="4" id="KW-1185">Reference proteome</keyword>
<dbReference type="CDD" id="cd02440">
    <property type="entry name" value="AdoMet_MTases"/>
    <property type="match status" value="1"/>
</dbReference>
<evidence type="ECO:0000256" key="1">
    <source>
        <dbReference type="SAM" id="SignalP"/>
    </source>
</evidence>
<dbReference type="Gene3D" id="3.40.50.150">
    <property type="entry name" value="Vaccinia Virus protein VP39"/>
    <property type="match status" value="1"/>
</dbReference>
<organism evidence="3 4">
    <name type="scientific">Polarella glacialis</name>
    <name type="common">Dinoflagellate</name>
    <dbReference type="NCBI Taxonomy" id="89957"/>
    <lineage>
        <taxon>Eukaryota</taxon>
        <taxon>Sar</taxon>
        <taxon>Alveolata</taxon>
        <taxon>Dinophyceae</taxon>
        <taxon>Suessiales</taxon>
        <taxon>Suessiaceae</taxon>
        <taxon>Polarella</taxon>
    </lineage>
</organism>
<name>A0A813H1H1_POLGL</name>
<dbReference type="SUPFAM" id="SSF53335">
    <property type="entry name" value="S-adenosyl-L-methionine-dependent methyltransferases"/>
    <property type="match status" value="1"/>
</dbReference>
<dbReference type="AlphaFoldDB" id="A0A813H1H1"/>
<dbReference type="InterPro" id="IPR013217">
    <property type="entry name" value="Methyltransf_12"/>
</dbReference>
<protein>
    <recommendedName>
        <fullName evidence="2">Methyltransferase type 12 domain-containing protein</fullName>
    </recommendedName>
</protein>
<accession>A0A813H1H1</accession>